<keyword evidence="3" id="KW-1185">Reference proteome</keyword>
<dbReference type="EMBL" id="JBJVNE010000011">
    <property type="protein sequence ID" value="MFM9649111.1"/>
    <property type="molecule type" value="Genomic_DNA"/>
</dbReference>
<proteinExistence type="predicted"/>
<name>A0ABW9IKW4_STRGJ</name>
<feature type="compositionally biased region" description="Basic residues" evidence="1">
    <location>
        <begin position="186"/>
        <end position="200"/>
    </location>
</feature>
<protein>
    <recommendedName>
        <fullName evidence="4">Secreted protein</fullName>
    </recommendedName>
</protein>
<reference evidence="2 3" key="1">
    <citation type="submission" date="2024-12" db="EMBL/GenBank/DDBJ databases">
        <title>Forecasting of Potato common scab and diversities of Pathogenic streptomyces spp. in china.</title>
        <authorList>
            <person name="Handique U."/>
            <person name="Wu J."/>
        </authorList>
    </citation>
    <scope>NUCLEOTIDE SEQUENCE [LARGE SCALE GENOMIC DNA]</scope>
    <source>
        <strain evidence="2 3">ZRIMU1585</strain>
    </source>
</reference>
<accession>A0ABW9IKW4</accession>
<feature type="region of interest" description="Disordered" evidence="1">
    <location>
        <begin position="177"/>
        <end position="200"/>
    </location>
</feature>
<gene>
    <name evidence="2" type="ORF">ACKI1S_23565</name>
</gene>
<evidence type="ECO:0008006" key="4">
    <source>
        <dbReference type="Google" id="ProtNLM"/>
    </source>
</evidence>
<comment type="caution">
    <text evidence="2">The sequence shown here is derived from an EMBL/GenBank/DDBJ whole genome shotgun (WGS) entry which is preliminary data.</text>
</comment>
<evidence type="ECO:0000256" key="1">
    <source>
        <dbReference type="SAM" id="MobiDB-lite"/>
    </source>
</evidence>
<sequence>MADNTLWVGVLTAGTAVVASWVTSQGTARAARIQAETTAAVQRADQRRTARRTAYADVIEQAQKMGDLYWKVNDAHADPDPESRTATLKDLRLRLRDAYATLRHLVRVVELEGPQEAAAAADRLRRSTSDNYKALEDMIGGEADAIQRFNECYAPFWERVVALVAIAREVLQEGAVPAPVPAPAPRARRPWVRHRPRAGG</sequence>
<organism evidence="2 3">
    <name type="scientific">Streptomyces galilaeus</name>
    <dbReference type="NCBI Taxonomy" id="33899"/>
    <lineage>
        <taxon>Bacteria</taxon>
        <taxon>Bacillati</taxon>
        <taxon>Actinomycetota</taxon>
        <taxon>Actinomycetes</taxon>
        <taxon>Kitasatosporales</taxon>
        <taxon>Streptomycetaceae</taxon>
        <taxon>Streptomyces</taxon>
    </lineage>
</organism>
<evidence type="ECO:0000313" key="3">
    <source>
        <dbReference type="Proteomes" id="UP001631993"/>
    </source>
</evidence>
<dbReference type="RefSeq" id="WP_369277432.1">
    <property type="nucleotide sequence ID" value="NZ_JBJVMW010000011.1"/>
</dbReference>
<dbReference type="Proteomes" id="UP001631993">
    <property type="component" value="Unassembled WGS sequence"/>
</dbReference>
<evidence type="ECO:0000313" key="2">
    <source>
        <dbReference type="EMBL" id="MFM9649111.1"/>
    </source>
</evidence>